<dbReference type="EMBL" id="JAHYXK010000001">
    <property type="protein sequence ID" value="MBW7465807.1"/>
    <property type="molecule type" value="Genomic_DNA"/>
</dbReference>
<feature type="domain" description="Insertion element IS402-like" evidence="1">
    <location>
        <begin position="7"/>
        <end position="79"/>
    </location>
</feature>
<accession>A0ABS7CQK0</accession>
<feature type="domain" description="Transposase DDE" evidence="2">
    <location>
        <begin position="124"/>
        <end position="175"/>
    </location>
</feature>
<dbReference type="RefSeq" id="WP_219875683.1">
    <property type="nucleotide sequence ID" value="NZ_JAHYXK010000001.1"/>
</dbReference>
<organism evidence="3 4">
    <name type="scientific">Pontibacter aydingkolensis</name>
    <dbReference type="NCBI Taxonomy" id="1911536"/>
    <lineage>
        <taxon>Bacteria</taxon>
        <taxon>Pseudomonadati</taxon>
        <taxon>Bacteroidota</taxon>
        <taxon>Cytophagia</taxon>
        <taxon>Cytophagales</taxon>
        <taxon>Hymenobacteraceae</taxon>
        <taxon>Pontibacter</taxon>
    </lineage>
</organism>
<evidence type="ECO:0000313" key="4">
    <source>
        <dbReference type="Proteomes" id="UP000813018"/>
    </source>
</evidence>
<proteinExistence type="predicted"/>
<gene>
    <name evidence="3" type="ORF">K0O23_01915</name>
</gene>
<evidence type="ECO:0000259" key="2">
    <source>
        <dbReference type="Pfam" id="PF13586"/>
    </source>
</evidence>
<name>A0ABS7CQK0_9BACT</name>
<protein>
    <submittedName>
        <fullName evidence="3">Transposase</fullName>
    </submittedName>
</protein>
<dbReference type="Pfam" id="PF13586">
    <property type="entry name" value="DDE_Tnp_1_2"/>
    <property type="match status" value="1"/>
</dbReference>
<keyword evidence="4" id="KW-1185">Reference proteome</keyword>
<dbReference type="PANTHER" id="PTHR30007">
    <property type="entry name" value="PHP DOMAIN PROTEIN"/>
    <property type="match status" value="1"/>
</dbReference>
<dbReference type="PANTHER" id="PTHR30007:SF0">
    <property type="entry name" value="TRANSPOSASE"/>
    <property type="match status" value="1"/>
</dbReference>
<comment type="caution">
    <text evidence="3">The sequence shown here is derived from an EMBL/GenBank/DDBJ whole genome shotgun (WGS) entry which is preliminary data.</text>
</comment>
<evidence type="ECO:0000259" key="1">
    <source>
        <dbReference type="Pfam" id="PF13340"/>
    </source>
</evidence>
<sequence>MTYPSSLTDTQWQLIEPIFEEEMLLRKRAWPLRSILDAIFYVIKGGVQWRMMPSDLPCWQTAYYYYRKWRTDGCWEMLHDCLSKQVRRKHGKEDSPSVGITMWEWVKNTFRHLDWKLEIVSKIHRKVFEALPKRWIVERTFGWLNLYRRLSKDYEYSTKSSETMIKVAMIHLMLKKLTK</sequence>
<dbReference type="Pfam" id="PF13340">
    <property type="entry name" value="DUF4096"/>
    <property type="match status" value="1"/>
</dbReference>
<dbReference type="InterPro" id="IPR025161">
    <property type="entry name" value="IS402-like_dom"/>
</dbReference>
<dbReference type="Proteomes" id="UP000813018">
    <property type="component" value="Unassembled WGS sequence"/>
</dbReference>
<reference evidence="3 4" key="1">
    <citation type="journal article" date="2016" name="Int. J. Syst. Evol. Microbiol.">
        <title>Pontibacter aydingkolensis sp. nov., isolated from soil of a salt lake.</title>
        <authorList>
            <person name="Osman G."/>
            <person name="Zhang T."/>
            <person name="Lou K."/>
            <person name="Gao Y."/>
            <person name="Chang W."/>
            <person name="Lin Q."/>
            <person name="Yang H.M."/>
            <person name="Huo X.D."/>
            <person name="Wang N."/>
        </authorList>
    </citation>
    <scope>NUCLEOTIDE SEQUENCE [LARGE SCALE GENOMIC DNA]</scope>
    <source>
        <strain evidence="3 4">KACC 19255</strain>
    </source>
</reference>
<dbReference type="InterPro" id="IPR025668">
    <property type="entry name" value="Tnp_DDE_dom"/>
</dbReference>
<evidence type="ECO:0000313" key="3">
    <source>
        <dbReference type="EMBL" id="MBW7465807.1"/>
    </source>
</evidence>